<dbReference type="InterPro" id="IPR001387">
    <property type="entry name" value="Cro/C1-type_HTH"/>
</dbReference>
<gene>
    <name evidence="2" type="ORF">DKL58_08445</name>
</gene>
<dbReference type="Pfam" id="PF01381">
    <property type="entry name" value="HTH_3"/>
    <property type="match status" value="1"/>
</dbReference>
<dbReference type="PANTHER" id="PTHR37038">
    <property type="entry name" value="TRANSCRIPTIONAL REGULATOR-RELATED"/>
    <property type="match status" value="1"/>
</dbReference>
<reference evidence="2 3" key="1">
    <citation type="submission" date="2018-05" db="EMBL/GenBank/DDBJ databases">
        <title>Reference genomes for bee gut microbiota database.</title>
        <authorList>
            <person name="Ellegaard K.M."/>
        </authorList>
    </citation>
    <scope>NUCLEOTIDE SEQUENCE [LARGE SCALE GENOMIC DNA]</scope>
    <source>
        <strain evidence="2 3">ESL0186</strain>
    </source>
</reference>
<evidence type="ECO:0000313" key="3">
    <source>
        <dbReference type="Proteomes" id="UP000246036"/>
    </source>
</evidence>
<proteinExistence type="predicted"/>
<dbReference type="CDD" id="cd00093">
    <property type="entry name" value="HTH_XRE"/>
    <property type="match status" value="1"/>
</dbReference>
<dbReference type="PANTHER" id="PTHR37038:SF13">
    <property type="entry name" value="HTH CRO_C1-TYPE DOMAIN-CONTAINING PROTEIN"/>
    <property type="match status" value="1"/>
</dbReference>
<organism evidence="2 3">
    <name type="scientific">Lactobacillus kullabergensis</name>
    <dbReference type="NCBI Taxonomy" id="1218493"/>
    <lineage>
        <taxon>Bacteria</taxon>
        <taxon>Bacillati</taxon>
        <taxon>Bacillota</taxon>
        <taxon>Bacilli</taxon>
        <taxon>Lactobacillales</taxon>
        <taxon>Lactobacillaceae</taxon>
        <taxon>Lactobacillus</taxon>
    </lineage>
</organism>
<dbReference type="PROSITE" id="PS50943">
    <property type="entry name" value="HTH_CROC1"/>
    <property type="match status" value="1"/>
</dbReference>
<dbReference type="SUPFAM" id="SSF47413">
    <property type="entry name" value="lambda repressor-like DNA-binding domains"/>
    <property type="match status" value="1"/>
</dbReference>
<dbReference type="InterPro" id="IPR010982">
    <property type="entry name" value="Lambda_DNA-bd_dom_sf"/>
</dbReference>
<evidence type="ECO:0000313" key="2">
    <source>
        <dbReference type="EMBL" id="AWM76005.1"/>
    </source>
</evidence>
<name>A0ABM6W2D2_9LACO</name>
<dbReference type="EMBL" id="CP029477">
    <property type="protein sequence ID" value="AWM76005.1"/>
    <property type="molecule type" value="Genomic_DNA"/>
</dbReference>
<dbReference type="RefSeq" id="WP_109586801.1">
    <property type="nucleotide sequence ID" value="NZ_CP029477.1"/>
</dbReference>
<dbReference type="InterPro" id="IPR011990">
    <property type="entry name" value="TPR-like_helical_dom_sf"/>
</dbReference>
<evidence type="ECO:0000259" key="1">
    <source>
        <dbReference type="PROSITE" id="PS50943"/>
    </source>
</evidence>
<feature type="domain" description="HTH cro/C1-type" evidence="1">
    <location>
        <begin position="8"/>
        <end position="61"/>
    </location>
</feature>
<dbReference type="Gene3D" id="1.25.40.10">
    <property type="entry name" value="Tetratricopeptide repeat domain"/>
    <property type="match status" value="1"/>
</dbReference>
<dbReference type="InterPro" id="IPR053163">
    <property type="entry name" value="HTH-type_regulator_Rgg"/>
</dbReference>
<keyword evidence="3" id="KW-1185">Reference proteome</keyword>
<dbReference type="Proteomes" id="UP000246036">
    <property type="component" value="Chromosome"/>
</dbReference>
<dbReference type="SMART" id="SM00530">
    <property type="entry name" value="HTH_XRE"/>
    <property type="match status" value="1"/>
</dbReference>
<protein>
    <recommendedName>
        <fullName evidence="1">HTH cro/C1-type domain-containing protein</fullName>
    </recommendedName>
</protein>
<accession>A0ABM6W2D2</accession>
<sequence length="275" mass="31807">MSNFGKTIHKLRTTRKMTQQELAQDLFDRSTISKIENAELSTTYENELKLIERLGLNPNEFEYISNGYHISTKNQLLHRFLNLDGSIDQDEIKTLLEDCLWVKNDNDIKRIAIILKSLLLVDKPKGFTHAQELVQPIWFDSLSDLQVFTVTDITILNSILFAFDYRTANEIIAKIIANIDSHYPFMKTLKTNTLINQAIIQMTHHKFKLAVTTLNSLKPLLKSLRQYEKLLVVNARIAICQKHKLEALEQISLLEKIGADNLARHLKQEIAEFFK</sequence>